<dbReference type="InterPro" id="IPR043502">
    <property type="entry name" value="DNA/RNA_pol_sf"/>
</dbReference>
<dbReference type="InParanoid" id="A0A1X7U2I5"/>
<dbReference type="InterPro" id="IPR043128">
    <property type="entry name" value="Rev_trsase/Diguanyl_cyclase"/>
</dbReference>
<dbReference type="SUPFAM" id="SSF56672">
    <property type="entry name" value="DNA/RNA polymerases"/>
    <property type="match status" value="1"/>
</dbReference>
<sequence>MKQVPEPEIGHNKIHYLSYNAVIRQGKETTEICIVYVASATSNGASRNESLHIGPKLNQQILEILLRFRFYRIALIADIEKAFHIINNKEPKMKVFRFRRVVIGAASSPTLLNATVPNHMEGCEELFPSTVAQLMFSMYVDDMVCGANTESEAYTSYLESKDMLARGGFNLHKFITNNVNLLNKIHERETPTVIIEFMIFLQEFNKSGMNLDEPLTDLLLESTAYAAVVYLVINHGVRPAKFVSSKTQVAPINAQTIPRLKLIEALLLSCLMNTVTQTYE</sequence>
<dbReference type="OrthoDB" id="8054408at2759"/>
<organism evidence="1">
    <name type="scientific">Amphimedon queenslandica</name>
    <name type="common">Sponge</name>
    <dbReference type="NCBI Taxonomy" id="400682"/>
    <lineage>
        <taxon>Eukaryota</taxon>
        <taxon>Metazoa</taxon>
        <taxon>Porifera</taxon>
        <taxon>Demospongiae</taxon>
        <taxon>Heteroscleromorpha</taxon>
        <taxon>Haplosclerida</taxon>
        <taxon>Niphatidae</taxon>
        <taxon>Amphimedon</taxon>
    </lineage>
</organism>
<reference evidence="1" key="1">
    <citation type="submission" date="2017-05" db="UniProtKB">
        <authorList>
            <consortium name="EnsemblMetazoa"/>
        </authorList>
    </citation>
    <scope>IDENTIFICATION</scope>
</reference>
<accession>A0A1X7U2I5</accession>
<dbReference type="Gene3D" id="3.10.10.10">
    <property type="entry name" value="HIV Type 1 Reverse Transcriptase, subunit A, domain 1"/>
    <property type="match status" value="1"/>
</dbReference>
<dbReference type="AlphaFoldDB" id="A0A1X7U2I5"/>
<evidence type="ECO:0008006" key="2">
    <source>
        <dbReference type="Google" id="ProtNLM"/>
    </source>
</evidence>
<evidence type="ECO:0000313" key="1">
    <source>
        <dbReference type="EnsemblMetazoa" id="Aqu2.1.21980_001"/>
    </source>
</evidence>
<dbReference type="Pfam" id="PF05380">
    <property type="entry name" value="Peptidase_A17"/>
    <property type="match status" value="1"/>
</dbReference>
<dbReference type="Gene3D" id="3.30.70.270">
    <property type="match status" value="1"/>
</dbReference>
<name>A0A1X7U2I5_AMPQE</name>
<dbReference type="EnsemblMetazoa" id="Aqu2.1.21980_001">
    <property type="protein sequence ID" value="Aqu2.1.21980_001"/>
    <property type="gene ID" value="Aqu2.1.21980"/>
</dbReference>
<dbReference type="PANTHER" id="PTHR47331">
    <property type="entry name" value="PHD-TYPE DOMAIN-CONTAINING PROTEIN"/>
    <property type="match status" value="1"/>
</dbReference>
<protein>
    <recommendedName>
        <fullName evidence="2">Reverse transcriptase domain-containing protein</fullName>
    </recommendedName>
</protein>
<proteinExistence type="predicted"/>
<dbReference type="InterPro" id="IPR008042">
    <property type="entry name" value="Retrotrans_Pao"/>
</dbReference>